<comment type="caution">
    <text evidence="4">The sequence shown here is derived from an EMBL/GenBank/DDBJ whole genome shotgun (WGS) entry which is preliminary data.</text>
</comment>
<dbReference type="EMBL" id="BMMD01000012">
    <property type="protein sequence ID" value="GGJ83377.1"/>
    <property type="molecule type" value="Genomic_DNA"/>
</dbReference>
<dbReference type="InterPro" id="IPR000757">
    <property type="entry name" value="Beta-glucanase-like"/>
</dbReference>
<dbReference type="GO" id="GO:0004553">
    <property type="term" value="F:hydrolase activity, hydrolyzing O-glycosyl compounds"/>
    <property type="evidence" value="ECO:0007669"/>
    <property type="project" value="InterPro"/>
</dbReference>
<protein>
    <recommendedName>
        <fullName evidence="3">GH16 domain-containing protein</fullName>
    </recommendedName>
</protein>
<dbReference type="RefSeq" id="WP_188743499.1">
    <property type="nucleotide sequence ID" value="NZ_BAABFW010000006.1"/>
</dbReference>
<evidence type="ECO:0000256" key="1">
    <source>
        <dbReference type="ARBA" id="ARBA00006865"/>
    </source>
</evidence>
<dbReference type="PANTHER" id="PTHR10963">
    <property type="entry name" value="GLYCOSYL HYDROLASE-RELATED"/>
    <property type="match status" value="1"/>
</dbReference>
<reference evidence="4" key="1">
    <citation type="journal article" date="2014" name="Int. J. Syst. Evol. Microbiol.">
        <title>Complete genome sequence of Corynebacterium casei LMG S-19264T (=DSM 44701T), isolated from a smear-ripened cheese.</title>
        <authorList>
            <consortium name="US DOE Joint Genome Institute (JGI-PGF)"/>
            <person name="Walter F."/>
            <person name="Albersmeier A."/>
            <person name="Kalinowski J."/>
            <person name="Ruckert C."/>
        </authorList>
    </citation>
    <scope>NUCLEOTIDE SEQUENCE</scope>
    <source>
        <strain evidence="4">CGMCC 1.8984</strain>
    </source>
</reference>
<evidence type="ECO:0000256" key="2">
    <source>
        <dbReference type="SAM" id="SignalP"/>
    </source>
</evidence>
<dbReference type="AlphaFoldDB" id="A0A917PKZ8"/>
<evidence type="ECO:0000259" key="3">
    <source>
        <dbReference type="PROSITE" id="PS51762"/>
    </source>
</evidence>
<dbReference type="Gene3D" id="2.60.120.200">
    <property type="match status" value="1"/>
</dbReference>
<accession>A0A917PKZ8</accession>
<keyword evidence="2" id="KW-0732">Signal</keyword>
<feature type="domain" description="GH16" evidence="3">
    <location>
        <begin position="234"/>
        <end position="521"/>
    </location>
</feature>
<keyword evidence="5" id="KW-1185">Reference proteome</keyword>
<comment type="similarity">
    <text evidence="1">Belongs to the glycosyl hydrolase 16 family.</text>
</comment>
<evidence type="ECO:0000313" key="5">
    <source>
        <dbReference type="Proteomes" id="UP000636956"/>
    </source>
</evidence>
<name>A0A917PKZ8_9MICO</name>
<feature type="chain" id="PRO_5036897029" description="GH16 domain-containing protein" evidence="2">
    <location>
        <begin position="18"/>
        <end position="532"/>
    </location>
</feature>
<dbReference type="PANTHER" id="PTHR10963:SF55">
    <property type="entry name" value="GLYCOSIDE HYDROLASE FAMILY 16 PROTEIN"/>
    <property type="match status" value="1"/>
</dbReference>
<dbReference type="GO" id="GO:0005975">
    <property type="term" value="P:carbohydrate metabolic process"/>
    <property type="evidence" value="ECO:0007669"/>
    <property type="project" value="InterPro"/>
</dbReference>
<dbReference type="InterPro" id="IPR050546">
    <property type="entry name" value="Glycosyl_Hydrlase_16"/>
</dbReference>
<dbReference type="Proteomes" id="UP000636956">
    <property type="component" value="Unassembled WGS sequence"/>
</dbReference>
<gene>
    <name evidence="4" type="ORF">GCM10011372_22140</name>
</gene>
<proteinExistence type="inferred from homology"/>
<organism evidence="4 5">
    <name type="scientific">Agromyces bauzanensis</name>
    <dbReference type="NCBI Taxonomy" id="1308924"/>
    <lineage>
        <taxon>Bacteria</taxon>
        <taxon>Bacillati</taxon>
        <taxon>Actinomycetota</taxon>
        <taxon>Actinomycetes</taxon>
        <taxon>Micrococcales</taxon>
        <taxon>Microbacteriaceae</taxon>
        <taxon>Agromyces</taxon>
    </lineage>
</organism>
<evidence type="ECO:0000313" key="4">
    <source>
        <dbReference type="EMBL" id="GGJ83377.1"/>
    </source>
</evidence>
<feature type="signal peptide" evidence="2">
    <location>
        <begin position="1"/>
        <end position="17"/>
    </location>
</feature>
<sequence length="532" mass="57412">MSAGIAAVLFATPAASAASLTFGSSHSSKATLELESPAPRSTVSDTTEFAFSGANLGKVVLYSHGKELAVADVAPDGASATATVDTLQLEDGYRALVAIGWSSSTTLPQVIETVLVKVDNTGADAHPSGAELVFSDEFSGSELDRDDWCTRYQFWEPTSQPSQEELTSSDPGCYHIAPLTERETGRTTTILNQYKDESAKAAAAGETAIAGWYDTRIEEISENTGVLDNGDGTYDFSRAYPPAYGFHDTLGGFDIRPAPNAPEWELPQEEEVYRDVNSEGQELHTVQDGYLSLWATHTRQDAPVLQYESAMIRSKEEFLPTWDAPLYLTARVRAPKVLGTFPAFWTINGFGDGTIPIGWPPEIDFYEGPYNNDGTFPTGGQFDNQYHVGLVDYLCGNECGPITWFDFGDVLDGSAGDEVGFDTTYHDWHADRGLAGEWVEVGAAWYPDRVCFFADGEKFACATYRWGLPGSGVDGPLANPGTLLLNHAFGGRWGGHNGEEVDKLPAAFDVDHVRVYQLGAVTAAELSPAPGG</sequence>
<dbReference type="SUPFAM" id="SSF49899">
    <property type="entry name" value="Concanavalin A-like lectins/glucanases"/>
    <property type="match status" value="1"/>
</dbReference>
<dbReference type="PROSITE" id="PS51762">
    <property type="entry name" value="GH16_2"/>
    <property type="match status" value="1"/>
</dbReference>
<dbReference type="InterPro" id="IPR013320">
    <property type="entry name" value="ConA-like_dom_sf"/>
</dbReference>
<reference evidence="4" key="2">
    <citation type="submission" date="2020-09" db="EMBL/GenBank/DDBJ databases">
        <authorList>
            <person name="Sun Q."/>
            <person name="Zhou Y."/>
        </authorList>
    </citation>
    <scope>NUCLEOTIDE SEQUENCE</scope>
    <source>
        <strain evidence="4">CGMCC 1.8984</strain>
    </source>
</reference>